<comment type="caution">
    <text evidence="2">The sequence shown here is derived from an EMBL/GenBank/DDBJ whole genome shotgun (WGS) entry which is preliminary data.</text>
</comment>
<proteinExistence type="predicted"/>
<dbReference type="EMBL" id="JAAXOS010000018">
    <property type="protein sequence ID" value="NKY30512.1"/>
    <property type="molecule type" value="Genomic_DNA"/>
</dbReference>
<feature type="region of interest" description="Disordered" evidence="1">
    <location>
        <begin position="32"/>
        <end position="56"/>
    </location>
</feature>
<evidence type="ECO:0000256" key="1">
    <source>
        <dbReference type="SAM" id="MobiDB-lite"/>
    </source>
</evidence>
<evidence type="ECO:0000313" key="3">
    <source>
        <dbReference type="Proteomes" id="UP000540698"/>
    </source>
</evidence>
<protein>
    <submittedName>
        <fullName evidence="2">Uncharacterized protein</fullName>
    </submittedName>
</protein>
<dbReference type="Proteomes" id="UP000540698">
    <property type="component" value="Unassembled WGS sequence"/>
</dbReference>
<keyword evidence="3" id="KW-1185">Reference proteome</keyword>
<dbReference type="AlphaFoldDB" id="A0A7X6LAJ4"/>
<organism evidence="2 3">
    <name type="scientific">Nocardia gamkensis</name>
    <dbReference type="NCBI Taxonomy" id="352869"/>
    <lineage>
        <taxon>Bacteria</taxon>
        <taxon>Bacillati</taxon>
        <taxon>Actinomycetota</taxon>
        <taxon>Actinomycetes</taxon>
        <taxon>Mycobacteriales</taxon>
        <taxon>Nocardiaceae</taxon>
        <taxon>Nocardia</taxon>
    </lineage>
</organism>
<sequence length="56" mass="5844">MSRSTGRRSNNGRLTASGLREGLNGVVVTSATRGLHSRSSRAAWLRSPPHGIGGTV</sequence>
<gene>
    <name evidence="2" type="ORF">HGB38_30485</name>
</gene>
<reference evidence="2 3" key="1">
    <citation type="submission" date="2020-04" db="EMBL/GenBank/DDBJ databases">
        <title>MicrobeNet Type strains.</title>
        <authorList>
            <person name="Nicholson A.C."/>
        </authorList>
    </citation>
    <scope>NUCLEOTIDE SEQUENCE [LARGE SCALE GENOMIC DNA]</scope>
    <source>
        <strain evidence="2 3">DSM 44956</strain>
    </source>
</reference>
<accession>A0A7X6LAJ4</accession>
<name>A0A7X6LAJ4_9NOCA</name>
<dbReference type="RefSeq" id="WP_157114084.1">
    <property type="nucleotide sequence ID" value="NZ_JAAXOS010000018.1"/>
</dbReference>
<evidence type="ECO:0000313" key="2">
    <source>
        <dbReference type="EMBL" id="NKY30512.1"/>
    </source>
</evidence>